<dbReference type="InterPro" id="IPR036388">
    <property type="entry name" value="WH-like_DNA-bd_sf"/>
</dbReference>
<gene>
    <name evidence="6" type="ORF">PAMC26577_15840</name>
</gene>
<evidence type="ECO:0000259" key="5">
    <source>
        <dbReference type="PROSITE" id="PS50931"/>
    </source>
</evidence>
<evidence type="ECO:0000256" key="1">
    <source>
        <dbReference type="ARBA" id="ARBA00009437"/>
    </source>
</evidence>
<organism evidence="6 7">
    <name type="scientific">Caballeronia sordidicola</name>
    <name type="common">Burkholderia sordidicola</name>
    <dbReference type="NCBI Taxonomy" id="196367"/>
    <lineage>
        <taxon>Bacteria</taxon>
        <taxon>Pseudomonadati</taxon>
        <taxon>Pseudomonadota</taxon>
        <taxon>Betaproteobacteria</taxon>
        <taxon>Burkholderiales</taxon>
        <taxon>Burkholderiaceae</taxon>
        <taxon>Caballeronia</taxon>
    </lineage>
</organism>
<proteinExistence type="inferred from homology"/>
<dbReference type="RefSeq" id="WP_075358995.1">
    <property type="nucleotide sequence ID" value="NZ_MSRG01000052.1"/>
</dbReference>
<dbReference type="InterPro" id="IPR036390">
    <property type="entry name" value="WH_DNA-bd_sf"/>
</dbReference>
<dbReference type="GO" id="GO:0003700">
    <property type="term" value="F:DNA-binding transcription factor activity"/>
    <property type="evidence" value="ECO:0007669"/>
    <property type="project" value="InterPro"/>
</dbReference>
<keyword evidence="4" id="KW-0804">Transcription</keyword>
<name>A0A242MSZ2_CABSO</name>
<dbReference type="Gene3D" id="3.40.190.290">
    <property type="match status" value="1"/>
</dbReference>
<feature type="domain" description="HTH lysR-type" evidence="5">
    <location>
        <begin position="1"/>
        <end position="61"/>
    </location>
</feature>
<dbReference type="Gene3D" id="1.10.10.10">
    <property type="entry name" value="Winged helix-like DNA-binding domain superfamily/Winged helix DNA-binding domain"/>
    <property type="match status" value="1"/>
</dbReference>
<sequence length="303" mass="33209">MNRGDFAELTAFVAITEARSFRGAALRLGVTPSALSRTLNRLEQRLGLRLLNRTTRSVSPTEAGELLYAKLRLALASLDAAIEETVALGETPVGTLRLNLPRLAAELILVPRMAGFSALYPGIRLNLVIDDELTDVVAEGFDAGIRNGERLALDMTAVRLTEPYRVAVVGSPDYFARHPQPATPHDLHNHACLNYRWAASGHTYRWRFDEPEEGVLEVEVEGPLVVNDTGIIRQAAITGMGLACLPEASVAAQISAGTLIRVLEPWCKPFPGFYLYHPGRRRTPPALRALISFLQQELVGQLL</sequence>
<evidence type="ECO:0000313" key="6">
    <source>
        <dbReference type="EMBL" id="OTP74506.1"/>
    </source>
</evidence>
<dbReference type="InterPro" id="IPR005119">
    <property type="entry name" value="LysR_subst-bd"/>
</dbReference>
<dbReference type="InterPro" id="IPR058163">
    <property type="entry name" value="LysR-type_TF_proteobact-type"/>
</dbReference>
<dbReference type="FunFam" id="1.10.10.10:FF:000001">
    <property type="entry name" value="LysR family transcriptional regulator"/>
    <property type="match status" value="1"/>
</dbReference>
<dbReference type="PROSITE" id="PS50931">
    <property type="entry name" value="HTH_LYSR"/>
    <property type="match status" value="1"/>
</dbReference>
<dbReference type="Proteomes" id="UP000195221">
    <property type="component" value="Unassembled WGS sequence"/>
</dbReference>
<protein>
    <submittedName>
        <fullName evidence="6">Transcriptional regulator, LysR family</fullName>
    </submittedName>
</protein>
<comment type="similarity">
    <text evidence="1">Belongs to the LysR transcriptional regulatory family.</text>
</comment>
<reference evidence="6 7" key="1">
    <citation type="submission" date="2017-03" db="EMBL/GenBank/DDBJ databases">
        <title>Genome analysis of strain PAMC 26577.</title>
        <authorList>
            <person name="Oh H.-M."/>
            <person name="Yang J.-A."/>
        </authorList>
    </citation>
    <scope>NUCLEOTIDE SEQUENCE [LARGE SCALE GENOMIC DNA]</scope>
    <source>
        <strain evidence="6 7">PAMC 26577</strain>
    </source>
</reference>
<evidence type="ECO:0000256" key="2">
    <source>
        <dbReference type="ARBA" id="ARBA00023015"/>
    </source>
</evidence>
<dbReference type="AlphaFoldDB" id="A0A242MSZ2"/>
<dbReference type="SUPFAM" id="SSF53850">
    <property type="entry name" value="Periplasmic binding protein-like II"/>
    <property type="match status" value="1"/>
</dbReference>
<dbReference type="PANTHER" id="PTHR30537:SF1">
    <property type="entry name" value="HTH-TYPE TRANSCRIPTIONAL REGULATOR PGRR"/>
    <property type="match status" value="1"/>
</dbReference>
<evidence type="ECO:0000256" key="4">
    <source>
        <dbReference type="ARBA" id="ARBA00023163"/>
    </source>
</evidence>
<keyword evidence="2" id="KW-0805">Transcription regulation</keyword>
<dbReference type="GO" id="GO:0043565">
    <property type="term" value="F:sequence-specific DNA binding"/>
    <property type="evidence" value="ECO:0007669"/>
    <property type="project" value="TreeGrafter"/>
</dbReference>
<dbReference type="Pfam" id="PF00126">
    <property type="entry name" value="HTH_1"/>
    <property type="match status" value="1"/>
</dbReference>
<evidence type="ECO:0000256" key="3">
    <source>
        <dbReference type="ARBA" id="ARBA00023125"/>
    </source>
</evidence>
<dbReference type="PANTHER" id="PTHR30537">
    <property type="entry name" value="HTH-TYPE TRANSCRIPTIONAL REGULATOR"/>
    <property type="match status" value="1"/>
</dbReference>
<dbReference type="Pfam" id="PF03466">
    <property type="entry name" value="LysR_substrate"/>
    <property type="match status" value="1"/>
</dbReference>
<comment type="caution">
    <text evidence="6">The sequence shown here is derived from an EMBL/GenBank/DDBJ whole genome shotgun (WGS) entry which is preliminary data.</text>
</comment>
<accession>A0A242MSZ2</accession>
<keyword evidence="3" id="KW-0238">DNA-binding</keyword>
<dbReference type="CDD" id="cd08474">
    <property type="entry name" value="PBP2_CrgA_like_5"/>
    <property type="match status" value="1"/>
</dbReference>
<dbReference type="SUPFAM" id="SSF46785">
    <property type="entry name" value="Winged helix' DNA-binding domain"/>
    <property type="match status" value="1"/>
</dbReference>
<dbReference type="InterPro" id="IPR000847">
    <property type="entry name" value="LysR_HTH_N"/>
</dbReference>
<dbReference type="GO" id="GO:0006351">
    <property type="term" value="P:DNA-templated transcription"/>
    <property type="evidence" value="ECO:0007669"/>
    <property type="project" value="TreeGrafter"/>
</dbReference>
<dbReference type="EMBL" id="NBTZ01000061">
    <property type="protein sequence ID" value="OTP74506.1"/>
    <property type="molecule type" value="Genomic_DNA"/>
</dbReference>
<evidence type="ECO:0000313" key="7">
    <source>
        <dbReference type="Proteomes" id="UP000195221"/>
    </source>
</evidence>